<comment type="caution">
    <text evidence="4">The sequence shown here is derived from an EMBL/GenBank/DDBJ whole genome shotgun (WGS) entry which is preliminary data.</text>
</comment>
<gene>
    <name evidence="4" type="ORF">HHL01_10550</name>
</gene>
<keyword evidence="2" id="KW-0732">Signal</keyword>
<accession>A0A7X9U6P8</accession>
<evidence type="ECO:0000313" key="4">
    <source>
        <dbReference type="EMBL" id="NMF48622.1"/>
    </source>
</evidence>
<feature type="domain" description="Solute-binding protein family 3/N-terminal" evidence="3">
    <location>
        <begin position="26"/>
        <end position="244"/>
    </location>
</feature>
<sequence length="264" mass="30291">MIKLLIFIVVIAIPTKVFSEQTWQIVTENYPPYFSENLPNNGWLYEIAQSALKTQGINSEVEFTTWNRALKLLEKNRKTAILGAFYSLKRNEVFYYSRPLAVAHSGVFKRKESIINFDGTVQSLTPYSIGIEDNAVVSQEFARNTDLAITSTKSLPTSLYLLQQGRIDLVAGTKEVGKYWLEHTKSEDSDDNNIEYLSPNLASHKLYLVVSKSNYRAKEYLQKFNRGIDIIINNGRIAKIMKKHNFSNQKITEYINFLKENEGI</sequence>
<dbReference type="PANTHER" id="PTHR35936:SF25">
    <property type="entry name" value="ABC TRANSPORTER SUBSTRATE-BINDING PROTEIN"/>
    <property type="match status" value="1"/>
</dbReference>
<organism evidence="4 5">
    <name type="scientific">Pseudoalteromonas arctica</name>
    <dbReference type="NCBI Taxonomy" id="394751"/>
    <lineage>
        <taxon>Bacteria</taxon>
        <taxon>Pseudomonadati</taxon>
        <taxon>Pseudomonadota</taxon>
        <taxon>Gammaproteobacteria</taxon>
        <taxon>Alteromonadales</taxon>
        <taxon>Pseudoalteromonadaceae</taxon>
        <taxon>Pseudoalteromonas</taxon>
    </lineage>
</organism>
<dbReference type="RefSeq" id="WP_024600096.1">
    <property type="nucleotide sequence ID" value="NZ_JABBCX010000003.1"/>
</dbReference>
<dbReference type="AlphaFoldDB" id="A0A7X9U6P8"/>
<dbReference type="PANTHER" id="PTHR35936">
    <property type="entry name" value="MEMBRANE-BOUND LYTIC MUREIN TRANSGLYCOSYLASE F"/>
    <property type="match status" value="1"/>
</dbReference>
<dbReference type="Pfam" id="PF00497">
    <property type="entry name" value="SBP_bac_3"/>
    <property type="match status" value="1"/>
</dbReference>
<evidence type="ECO:0000256" key="2">
    <source>
        <dbReference type="ARBA" id="ARBA00022729"/>
    </source>
</evidence>
<dbReference type="EMBL" id="JABBCX010000003">
    <property type="protein sequence ID" value="NMF48622.1"/>
    <property type="molecule type" value="Genomic_DNA"/>
</dbReference>
<reference evidence="4 5" key="1">
    <citation type="submission" date="2020-04" db="EMBL/GenBank/DDBJ databases">
        <title>Genome Sequencing and Assembley of Pseudoalteromonas artica.</title>
        <authorList>
            <person name="Akerly B."/>
            <person name="Cook G."/>
        </authorList>
    </citation>
    <scope>NUCLEOTIDE SEQUENCE [LARGE SCALE GENOMIC DNA]</scope>
    <source>
        <strain evidence="4 5">NEC-BIFX-0059</strain>
    </source>
</reference>
<evidence type="ECO:0000259" key="3">
    <source>
        <dbReference type="Pfam" id="PF00497"/>
    </source>
</evidence>
<dbReference type="SUPFAM" id="SSF53850">
    <property type="entry name" value="Periplasmic binding protein-like II"/>
    <property type="match status" value="1"/>
</dbReference>
<dbReference type="Gene3D" id="3.40.190.10">
    <property type="entry name" value="Periplasmic binding protein-like II"/>
    <property type="match status" value="2"/>
</dbReference>
<proteinExistence type="inferred from homology"/>
<protein>
    <submittedName>
        <fullName evidence="4">Transporter substrate-binding domain-containing protein</fullName>
    </submittedName>
</protein>
<evidence type="ECO:0000313" key="5">
    <source>
        <dbReference type="Proteomes" id="UP000519126"/>
    </source>
</evidence>
<dbReference type="InterPro" id="IPR001638">
    <property type="entry name" value="Solute-binding_3/MltF_N"/>
</dbReference>
<comment type="similarity">
    <text evidence="1">Belongs to the bacterial solute-binding protein 3 family.</text>
</comment>
<name>A0A7X9U6P8_9GAMM</name>
<evidence type="ECO:0000256" key="1">
    <source>
        <dbReference type="ARBA" id="ARBA00010333"/>
    </source>
</evidence>
<dbReference type="Proteomes" id="UP000519126">
    <property type="component" value="Unassembled WGS sequence"/>
</dbReference>